<accession>A0A6L7F339</accession>
<dbReference type="SUPFAM" id="SSF53756">
    <property type="entry name" value="UDP-Glycosyltransferase/glycogen phosphorylase"/>
    <property type="match status" value="1"/>
</dbReference>
<dbReference type="AlphaFoldDB" id="A0A6L7F339"/>
<dbReference type="PANTHER" id="PTHR48050:SF13">
    <property type="entry name" value="STEROL 3-BETA-GLUCOSYLTRANSFERASE UGT80A2"/>
    <property type="match status" value="1"/>
</dbReference>
<keyword evidence="2" id="KW-0808">Transferase</keyword>
<evidence type="ECO:0000313" key="2">
    <source>
        <dbReference type="EMBL" id="MXG90944.1"/>
    </source>
</evidence>
<sequence length="430" mass="47167">MPESAHGPTNQCIGIGKVLLDRGHTVVFAAERSWEGQLAPLGFVEALVDLAEPAEETEQEEAAGQFWIDFIAETAPEFRKPTIEQLSTFVQPTYQALVDGAKYVEPQLRAIIEEHRPDVLVEDNVVAFPALVTSGAPFVRIVSCNPLEVRGEGVAPTFSGYAAAEPERWADFLEEFDRTHGETWADFDAWVQEQGAAPLAPRDFIHTSEAANLYVYPAELDYVDDRPLDDTWHRMDSSVRETDAEWEVPAEFADRPEGAGLVYLSLGSLGGADIALLQRLIDVLATTEHRVVVSMGPRADEIRLGDGMVGAAIVPQTKVVPHVDLVITHGGNNTTTEAMHFGKPMIVLPLFWDQYDNAQRVHETGYGRRLSTYGFTDDELLGAVEELLADTALRERAAAAGEAIRARDGLRVGADVIERVGLEHLASRTS</sequence>
<dbReference type="Gene3D" id="3.40.50.2000">
    <property type="entry name" value="Glycogen Phosphorylase B"/>
    <property type="match status" value="2"/>
</dbReference>
<keyword evidence="3" id="KW-1185">Reference proteome</keyword>
<reference evidence="2 3" key="1">
    <citation type="submission" date="2019-12" db="EMBL/GenBank/DDBJ databases">
        <authorList>
            <person name="Kun Z."/>
        </authorList>
    </citation>
    <scope>NUCLEOTIDE SEQUENCE [LARGE SCALE GENOMIC DNA]</scope>
    <source>
        <strain evidence="2 3">YIM 123512</strain>
    </source>
</reference>
<dbReference type="EMBL" id="WUEK01000009">
    <property type="protein sequence ID" value="MXG90944.1"/>
    <property type="molecule type" value="Genomic_DNA"/>
</dbReference>
<dbReference type="GO" id="GO:0008194">
    <property type="term" value="F:UDP-glycosyltransferase activity"/>
    <property type="evidence" value="ECO:0007669"/>
    <property type="project" value="InterPro"/>
</dbReference>
<evidence type="ECO:0000259" key="1">
    <source>
        <dbReference type="Pfam" id="PF06722"/>
    </source>
</evidence>
<name>A0A6L7F339_9ACTN</name>
<dbReference type="GO" id="GO:0017000">
    <property type="term" value="P:antibiotic biosynthetic process"/>
    <property type="evidence" value="ECO:0007669"/>
    <property type="project" value="UniProtKB-ARBA"/>
</dbReference>
<evidence type="ECO:0000313" key="3">
    <source>
        <dbReference type="Proteomes" id="UP000473325"/>
    </source>
</evidence>
<dbReference type="Pfam" id="PF06722">
    <property type="entry name" value="EryCIII-like_C"/>
    <property type="match status" value="1"/>
</dbReference>
<comment type="caution">
    <text evidence="2">The sequence shown here is derived from an EMBL/GenBank/DDBJ whole genome shotgun (WGS) entry which is preliminary data.</text>
</comment>
<protein>
    <submittedName>
        <fullName evidence="2">Glycosyl transferase</fullName>
    </submittedName>
</protein>
<dbReference type="PANTHER" id="PTHR48050">
    <property type="entry name" value="STEROL 3-BETA-GLUCOSYLTRANSFERASE"/>
    <property type="match status" value="1"/>
</dbReference>
<dbReference type="GO" id="GO:0016758">
    <property type="term" value="F:hexosyltransferase activity"/>
    <property type="evidence" value="ECO:0007669"/>
    <property type="project" value="UniProtKB-ARBA"/>
</dbReference>
<dbReference type="Proteomes" id="UP000473325">
    <property type="component" value="Unassembled WGS sequence"/>
</dbReference>
<dbReference type="InterPro" id="IPR050426">
    <property type="entry name" value="Glycosyltransferase_28"/>
</dbReference>
<feature type="domain" description="Erythromycin biosynthesis protein CIII-like C-terminal" evidence="1">
    <location>
        <begin position="279"/>
        <end position="399"/>
    </location>
</feature>
<proteinExistence type="predicted"/>
<dbReference type="InterPro" id="IPR002213">
    <property type="entry name" value="UDP_glucos_trans"/>
</dbReference>
<dbReference type="CDD" id="cd03784">
    <property type="entry name" value="GT1_Gtf-like"/>
    <property type="match status" value="1"/>
</dbReference>
<gene>
    <name evidence="2" type="ORF">GRQ65_15450</name>
</gene>
<dbReference type="InterPro" id="IPR010610">
    <property type="entry name" value="EryCIII-like_C"/>
</dbReference>
<organism evidence="2 3">
    <name type="scientific">Nocardioides flavescens</name>
    <dbReference type="NCBI Taxonomy" id="2691959"/>
    <lineage>
        <taxon>Bacteria</taxon>
        <taxon>Bacillati</taxon>
        <taxon>Actinomycetota</taxon>
        <taxon>Actinomycetes</taxon>
        <taxon>Propionibacteriales</taxon>
        <taxon>Nocardioidaceae</taxon>
        <taxon>Nocardioides</taxon>
    </lineage>
</organism>